<dbReference type="SUPFAM" id="SSF103473">
    <property type="entry name" value="MFS general substrate transporter"/>
    <property type="match status" value="1"/>
</dbReference>
<evidence type="ECO:0000313" key="8">
    <source>
        <dbReference type="EMBL" id="KZS92402.1"/>
    </source>
</evidence>
<dbReference type="InterPro" id="IPR036259">
    <property type="entry name" value="MFS_trans_sf"/>
</dbReference>
<keyword evidence="5 7" id="KW-1133">Transmembrane helix</keyword>
<feature type="transmembrane region" description="Helical" evidence="7">
    <location>
        <begin position="12"/>
        <end position="36"/>
    </location>
</feature>
<evidence type="ECO:0000256" key="3">
    <source>
        <dbReference type="ARBA" id="ARBA00022448"/>
    </source>
</evidence>
<dbReference type="AlphaFoldDB" id="A0A164TIX9"/>
<feature type="transmembrane region" description="Helical" evidence="7">
    <location>
        <begin position="158"/>
        <end position="177"/>
    </location>
</feature>
<evidence type="ECO:0000256" key="5">
    <source>
        <dbReference type="ARBA" id="ARBA00022989"/>
    </source>
</evidence>
<proteinExistence type="inferred from homology"/>
<reference evidence="8 9" key="1">
    <citation type="journal article" date="2016" name="Mol. Biol. Evol.">
        <title>Comparative Genomics of Early-Diverging Mushroom-Forming Fungi Provides Insights into the Origins of Lignocellulose Decay Capabilities.</title>
        <authorList>
            <person name="Nagy L.G."/>
            <person name="Riley R."/>
            <person name="Tritt A."/>
            <person name="Adam C."/>
            <person name="Daum C."/>
            <person name="Floudas D."/>
            <person name="Sun H."/>
            <person name="Yadav J.S."/>
            <person name="Pangilinan J."/>
            <person name="Larsson K.H."/>
            <person name="Matsuura K."/>
            <person name="Barry K."/>
            <person name="Labutti K."/>
            <person name="Kuo R."/>
            <person name="Ohm R.A."/>
            <person name="Bhattacharya S.S."/>
            <person name="Shirouzu T."/>
            <person name="Yoshinaga Y."/>
            <person name="Martin F.M."/>
            <person name="Grigoriev I.V."/>
            <person name="Hibbett D.S."/>
        </authorList>
    </citation>
    <scope>NUCLEOTIDE SEQUENCE [LARGE SCALE GENOMIC DNA]</scope>
    <source>
        <strain evidence="8 9">HHB9708</strain>
    </source>
</reference>
<accession>A0A164TIX9</accession>
<sequence length="472" mass="51668">MSPSPVISPRRRVVQIAFGVVFCLFCAGINFGFAALKPVLIRQGVYSDLCEDDREHNVPHHACKDQDLQLNFLFTLSAVFTNVSALPIGMTLDRLGPRWTSIIGATFFALGNFMFGLQYRAPGIDTYVIGYILLSIGGPMTFMPTLHLSNAFPTHSGTILSLLTGAFDASTIPFLAYNVLAPDLPVRTWFWTYMIIPALLIAVQLTVAPGHTYQGDEFRVIPAELSQDDARVPLLNGSASGGEYGAVSSVEEPSAKVKEHLGVDPLYGAIHGRPAGKQIASTFFLTVVTFWIIHMQVHPFETTVGAQMLFYMHSVSRADSLTTLFNVALPFAGILGVPFVAFLLDKQGSFRSSLTIMVAGALFGIFGLTSIYELQMLQILILVVFRPLMYTFVSDYAAKSFGFESFGTVYGLANTIAGLFNLILRPVDVLVKENLRGNFTPVNVALVVLGFISSAALGWRIWSGGRRQFMKF</sequence>
<feature type="transmembrane region" description="Helical" evidence="7">
    <location>
        <begin position="127"/>
        <end position="146"/>
    </location>
</feature>
<evidence type="ECO:0000313" key="9">
    <source>
        <dbReference type="Proteomes" id="UP000076722"/>
    </source>
</evidence>
<evidence type="ECO:0000256" key="6">
    <source>
        <dbReference type="ARBA" id="ARBA00023136"/>
    </source>
</evidence>
<keyword evidence="6 7" id="KW-0472">Membrane</keyword>
<evidence type="ECO:0000256" key="7">
    <source>
        <dbReference type="SAM" id="Phobius"/>
    </source>
</evidence>
<dbReference type="Proteomes" id="UP000076722">
    <property type="component" value="Unassembled WGS sequence"/>
</dbReference>
<comment type="subcellular location">
    <subcellularLocation>
        <location evidence="1">Membrane</location>
        <topology evidence="1">Multi-pass membrane protein</topology>
    </subcellularLocation>
</comment>
<feature type="transmembrane region" description="Helical" evidence="7">
    <location>
        <begin position="444"/>
        <end position="462"/>
    </location>
</feature>
<keyword evidence="4 7" id="KW-0812">Transmembrane</keyword>
<feature type="transmembrane region" description="Helical" evidence="7">
    <location>
        <begin position="405"/>
        <end position="424"/>
    </location>
</feature>
<evidence type="ECO:0000256" key="1">
    <source>
        <dbReference type="ARBA" id="ARBA00004141"/>
    </source>
</evidence>
<dbReference type="GO" id="GO:0000329">
    <property type="term" value="C:fungal-type vacuole membrane"/>
    <property type="evidence" value="ECO:0007669"/>
    <property type="project" value="TreeGrafter"/>
</dbReference>
<gene>
    <name evidence="8" type="ORF">SISNIDRAFT_486439</name>
</gene>
<evidence type="ECO:0000256" key="2">
    <source>
        <dbReference type="ARBA" id="ARBA00006595"/>
    </source>
</evidence>
<keyword evidence="3" id="KW-0813">Transport</keyword>
<feature type="transmembrane region" description="Helical" evidence="7">
    <location>
        <begin position="320"/>
        <end position="342"/>
    </location>
</feature>
<feature type="transmembrane region" description="Helical" evidence="7">
    <location>
        <begin position="279"/>
        <end position="300"/>
    </location>
</feature>
<protein>
    <submittedName>
        <fullName evidence="8">MFS general substrate transporter</fullName>
    </submittedName>
</protein>
<feature type="transmembrane region" description="Helical" evidence="7">
    <location>
        <begin position="99"/>
        <end position="121"/>
    </location>
</feature>
<organism evidence="8 9">
    <name type="scientific">Sistotremastrum niveocremeum HHB9708</name>
    <dbReference type="NCBI Taxonomy" id="1314777"/>
    <lineage>
        <taxon>Eukaryota</taxon>
        <taxon>Fungi</taxon>
        <taxon>Dikarya</taxon>
        <taxon>Basidiomycota</taxon>
        <taxon>Agaricomycotina</taxon>
        <taxon>Agaricomycetes</taxon>
        <taxon>Sistotremastrales</taxon>
        <taxon>Sistotremastraceae</taxon>
        <taxon>Sertulicium</taxon>
        <taxon>Sertulicium niveocremeum</taxon>
    </lineage>
</organism>
<feature type="transmembrane region" description="Helical" evidence="7">
    <location>
        <begin position="189"/>
        <end position="208"/>
    </location>
</feature>
<dbReference type="GO" id="GO:0022857">
    <property type="term" value="F:transmembrane transporter activity"/>
    <property type="evidence" value="ECO:0007669"/>
    <property type="project" value="InterPro"/>
</dbReference>
<dbReference type="PANTHER" id="PTHR20772:SF2">
    <property type="entry name" value="PROTEIN FMP42"/>
    <property type="match status" value="1"/>
</dbReference>
<dbReference type="EMBL" id="KV419410">
    <property type="protein sequence ID" value="KZS92402.1"/>
    <property type="molecule type" value="Genomic_DNA"/>
</dbReference>
<feature type="transmembrane region" description="Helical" evidence="7">
    <location>
        <begin position="72"/>
        <end position="92"/>
    </location>
</feature>
<dbReference type="Gene3D" id="1.20.1250.20">
    <property type="entry name" value="MFS general substrate transporter like domains"/>
    <property type="match status" value="1"/>
</dbReference>
<evidence type="ECO:0000256" key="4">
    <source>
        <dbReference type="ARBA" id="ARBA00022692"/>
    </source>
</evidence>
<dbReference type="Pfam" id="PF07690">
    <property type="entry name" value="MFS_1"/>
    <property type="match status" value="1"/>
</dbReference>
<comment type="similarity">
    <text evidence="2">Belongs to the SLC43A transporter (TC 2.A.1.44) family.</text>
</comment>
<dbReference type="STRING" id="1314777.A0A164TIX9"/>
<keyword evidence="9" id="KW-1185">Reference proteome</keyword>
<dbReference type="InterPro" id="IPR052599">
    <property type="entry name" value="SLC43A_AATransporter"/>
</dbReference>
<dbReference type="PANTHER" id="PTHR20772">
    <property type="entry name" value="PROTEIN FMP42"/>
    <property type="match status" value="1"/>
</dbReference>
<dbReference type="OrthoDB" id="330047at2759"/>
<dbReference type="InterPro" id="IPR011701">
    <property type="entry name" value="MFS"/>
</dbReference>
<name>A0A164TIX9_9AGAM</name>